<dbReference type="NCBIfam" id="TIGR00345">
    <property type="entry name" value="GET3_arsA_TRC40"/>
    <property type="match status" value="1"/>
</dbReference>
<dbReference type="InterPro" id="IPR027417">
    <property type="entry name" value="P-loop_NTPase"/>
</dbReference>
<dbReference type="SMART" id="SM00382">
    <property type="entry name" value="AAA"/>
    <property type="match status" value="2"/>
</dbReference>
<dbReference type="InterPro" id="IPR027541">
    <property type="entry name" value="Ars_ATPase"/>
</dbReference>
<name>A0A6L5GTW3_9FIRM</name>
<feature type="domain" description="AAA+ ATPase" evidence="2">
    <location>
        <begin position="324"/>
        <end position="518"/>
    </location>
</feature>
<dbReference type="CDD" id="cd02035">
    <property type="entry name" value="ArsA"/>
    <property type="match status" value="2"/>
</dbReference>
<feature type="domain" description="AAA+ ATPase" evidence="2">
    <location>
        <begin position="11"/>
        <end position="236"/>
    </location>
</feature>
<keyword evidence="4" id="KW-1185">Reference proteome</keyword>
<dbReference type="InterPro" id="IPR016300">
    <property type="entry name" value="ATPase_ArsA/GET3"/>
</dbReference>
<protein>
    <submittedName>
        <fullName evidence="3">Arsenical pump-driving ATPase</fullName>
    </submittedName>
</protein>
<comment type="similarity">
    <text evidence="1">Belongs to the arsA ATPase family.</text>
</comment>
<dbReference type="Gene3D" id="3.40.50.300">
    <property type="entry name" value="P-loop containing nucleotide triphosphate hydrolases"/>
    <property type="match status" value="2"/>
</dbReference>
<sequence length="578" mass="63216">MKLFNPAAVTQTKYVFFTGKGGVGKTSTACATAVFLADQGKKVLLVSTDPASNLQDVFSADLDNKGTAIPEVPNLFVANLDPVEAAAAYRERAVAPYRGVLPESAIQNMEEQLSGSCTTEIAAFNEFTEFLTDPAVQEKYDQIIFDTAPTGHTLRLLQLPSAWAGFIQQSKHGASCLGQLSGLDEKKQVYQQAVATLADPEQTTLVLVARPEETPLKEAARASRELRELGLNRQVLVMNAVAKKGSDPVSEALYDKQQQALAEMPEALRDMDTTQIPMRTYNITGIDNVRAMLRSDHAAAAEQTIDVSHLYQLADVVDDIAAHHRKVIFTMGKGGVGKTTVAAAIALDLSKKGKKVHLATTDPAAHLKFVLDANDGVRMSHIDEKEELKKYQSEVIQEALATGISEDDLDYIKEDLRSPCTQEIAVFRAFADLVEQSENEIVVIDTAPTGHTLLLLESTDSYDKELKRTQGKTPEAVKKLLPRLKSDETEVIIVTLPEATPVYEAERLEDDLKRAQIGVKWWVVNQSFNGLDTSNPSLRAKAAHEAAWINRVDRRSGGHEALIPWKTGTLKGEALTTL</sequence>
<accession>A0A6L5GTW3</accession>
<dbReference type="GO" id="GO:0005524">
    <property type="term" value="F:ATP binding"/>
    <property type="evidence" value="ECO:0007669"/>
    <property type="project" value="InterPro"/>
</dbReference>
<evidence type="ECO:0000313" key="4">
    <source>
        <dbReference type="Proteomes" id="UP000473648"/>
    </source>
</evidence>
<dbReference type="GO" id="GO:0015446">
    <property type="term" value="F:ATPase-coupled arsenite transmembrane transporter activity"/>
    <property type="evidence" value="ECO:0007669"/>
    <property type="project" value="InterPro"/>
</dbReference>
<evidence type="ECO:0000259" key="2">
    <source>
        <dbReference type="SMART" id="SM00382"/>
    </source>
</evidence>
<dbReference type="Pfam" id="PF02374">
    <property type="entry name" value="ArsA_ATPase"/>
    <property type="match status" value="3"/>
</dbReference>
<dbReference type="InterPro" id="IPR003593">
    <property type="entry name" value="AAA+_ATPase"/>
</dbReference>
<proteinExistence type="inferred from homology"/>
<dbReference type="NCBIfam" id="TIGR04291">
    <property type="entry name" value="arsen_driv_ArsA"/>
    <property type="match status" value="1"/>
</dbReference>
<dbReference type="Proteomes" id="UP000473648">
    <property type="component" value="Unassembled WGS sequence"/>
</dbReference>
<comment type="caution">
    <text evidence="3">The sequence shown here is derived from an EMBL/GenBank/DDBJ whole genome shotgun (WGS) entry which is preliminary data.</text>
</comment>
<dbReference type="GO" id="GO:0016887">
    <property type="term" value="F:ATP hydrolysis activity"/>
    <property type="evidence" value="ECO:0007669"/>
    <property type="project" value="InterPro"/>
</dbReference>
<dbReference type="EMBL" id="VOGB01000005">
    <property type="protein sequence ID" value="MQM73598.1"/>
    <property type="molecule type" value="Genomic_DNA"/>
</dbReference>
<dbReference type="PANTHER" id="PTHR10803:SF3">
    <property type="entry name" value="ATPASE GET3"/>
    <property type="match status" value="1"/>
</dbReference>
<evidence type="ECO:0000256" key="1">
    <source>
        <dbReference type="ARBA" id="ARBA00011040"/>
    </source>
</evidence>
<reference evidence="3" key="1">
    <citation type="journal article" date="2020" name="Appl. Environ. Microbiol.">
        <title>Medium-Chain Fatty Acid Synthesis by 'Candidatus Weimeria bifida' gen. nov., sp. nov., and 'Candidatus Pseudoramibacter fermentans' sp. nov.</title>
        <authorList>
            <person name="Scarborough M.J."/>
            <person name="Myers K.S."/>
            <person name="Donohue T.J."/>
            <person name="Noguera D.R."/>
        </authorList>
    </citation>
    <scope>NUCLEOTIDE SEQUENCE</scope>
    <source>
        <strain evidence="3">EUB1.1</strain>
    </source>
</reference>
<organism evidence="3 4">
    <name type="scientific">Candidatus Pseudoramibacter fermentans</name>
    <dbReference type="NCBI Taxonomy" id="2594427"/>
    <lineage>
        <taxon>Bacteria</taxon>
        <taxon>Bacillati</taxon>
        <taxon>Bacillota</taxon>
        <taxon>Clostridia</taxon>
        <taxon>Eubacteriales</taxon>
        <taxon>Eubacteriaceae</taxon>
        <taxon>Pseudoramibacter</taxon>
    </lineage>
</organism>
<dbReference type="SUPFAM" id="SSF52540">
    <property type="entry name" value="P-loop containing nucleoside triphosphate hydrolases"/>
    <property type="match status" value="2"/>
</dbReference>
<dbReference type="PANTHER" id="PTHR10803">
    <property type="entry name" value="ARSENICAL PUMP-DRIVING ATPASE ARSENITE-TRANSLOCATING ATPASE"/>
    <property type="match status" value="1"/>
</dbReference>
<dbReference type="PIRSF" id="PIRSF001327">
    <property type="entry name" value="Arsenical_pump-driving_ATPase"/>
    <property type="match status" value="1"/>
</dbReference>
<dbReference type="AlphaFoldDB" id="A0A6L5GTW3"/>
<dbReference type="InterPro" id="IPR025723">
    <property type="entry name" value="ArsA/GET3_ATPase-like"/>
</dbReference>
<gene>
    <name evidence="3" type="primary">arsA</name>
    <name evidence="3" type="ORF">FRC53_09350</name>
</gene>
<evidence type="ECO:0000313" key="3">
    <source>
        <dbReference type="EMBL" id="MQM73598.1"/>
    </source>
</evidence>